<organism evidence="2 3">
    <name type="scientific">Hortaea werneckii EXF-2000</name>
    <dbReference type="NCBI Taxonomy" id="1157616"/>
    <lineage>
        <taxon>Eukaryota</taxon>
        <taxon>Fungi</taxon>
        <taxon>Dikarya</taxon>
        <taxon>Ascomycota</taxon>
        <taxon>Pezizomycotina</taxon>
        <taxon>Dothideomycetes</taxon>
        <taxon>Dothideomycetidae</taxon>
        <taxon>Mycosphaerellales</taxon>
        <taxon>Teratosphaeriaceae</taxon>
        <taxon>Hortaea</taxon>
    </lineage>
</organism>
<evidence type="ECO:0000313" key="3">
    <source>
        <dbReference type="Proteomes" id="UP000194280"/>
    </source>
</evidence>
<dbReference type="InterPro" id="IPR018717">
    <property type="entry name" value="DUF2241"/>
</dbReference>
<dbReference type="Pfam" id="PF10000">
    <property type="entry name" value="ACT_3"/>
    <property type="match status" value="1"/>
</dbReference>
<dbReference type="GO" id="GO:0006520">
    <property type="term" value="P:amino acid metabolic process"/>
    <property type="evidence" value="ECO:0007669"/>
    <property type="project" value="UniProtKB-ARBA"/>
</dbReference>
<dbReference type="PANTHER" id="PTHR39199">
    <property type="entry name" value="BLR5128 PROTEIN"/>
    <property type="match status" value="1"/>
</dbReference>
<dbReference type="Proteomes" id="UP000194280">
    <property type="component" value="Unassembled WGS sequence"/>
</dbReference>
<proteinExistence type="predicted"/>
<accession>A0A1Z5TFV8</accession>
<dbReference type="SUPFAM" id="SSF55021">
    <property type="entry name" value="ACT-like"/>
    <property type="match status" value="2"/>
</dbReference>
<dbReference type="OrthoDB" id="10064407at2759"/>
<evidence type="ECO:0000259" key="1">
    <source>
        <dbReference type="Pfam" id="PF10000"/>
    </source>
</evidence>
<evidence type="ECO:0000313" key="2">
    <source>
        <dbReference type="EMBL" id="OTA34899.1"/>
    </source>
</evidence>
<dbReference type="InterPro" id="IPR045865">
    <property type="entry name" value="ACT-like_dom_sf"/>
</dbReference>
<dbReference type="Gene3D" id="3.30.2130.10">
    <property type="entry name" value="VC0802-like"/>
    <property type="match status" value="1"/>
</dbReference>
<name>A0A1Z5TFV8_HORWE</name>
<feature type="domain" description="DUF2241" evidence="1">
    <location>
        <begin position="4"/>
        <end position="81"/>
    </location>
</feature>
<sequence length="145" mass="15996">MSTTGILELSKLLKSMQPVLDPHTYVFATIAKDGSKPEHAKLLTEAVHHAEMLFKEDEGWTVIVTQSLANELGLVQDFPCRKVTLNVHSSLDAVGFLAAITTRLAQKLNLGVNPVSGYYHDHLFVPKGKEDLVVKEIETMAAEQE</sequence>
<dbReference type="GO" id="GO:0046394">
    <property type="term" value="P:carboxylic acid biosynthetic process"/>
    <property type="evidence" value="ECO:0007669"/>
    <property type="project" value="UniProtKB-ARBA"/>
</dbReference>
<keyword evidence="3" id="KW-1185">Reference proteome</keyword>
<dbReference type="EMBL" id="MUNK01000052">
    <property type="protein sequence ID" value="OTA34899.1"/>
    <property type="molecule type" value="Genomic_DNA"/>
</dbReference>
<gene>
    <name evidence="2" type="ORF">BTJ68_05562</name>
</gene>
<protein>
    <recommendedName>
        <fullName evidence="1">DUF2241 domain-containing protein</fullName>
    </recommendedName>
</protein>
<dbReference type="AlphaFoldDB" id="A0A1Z5TFV8"/>
<dbReference type="VEuPathDB" id="FungiDB:BTJ68_05562"/>
<reference evidence="2 3" key="1">
    <citation type="submission" date="2017-01" db="EMBL/GenBank/DDBJ databases">
        <title>The recent genome duplication of the halophilic yeast Hortaea werneckii: insights from long-read sequencing.</title>
        <authorList>
            <person name="Sinha S."/>
            <person name="Flibotte S."/>
            <person name="Neira M."/>
            <person name="Lenassi M."/>
            <person name="Gostincar C."/>
            <person name="Stajich J.E."/>
            <person name="Nislow C.E."/>
        </authorList>
    </citation>
    <scope>NUCLEOTIDE SEQUENCE [LARGE SCALE GENOMIC DNA]</scope>
    <source>
        <strain evidence="2 3">EXF-2000</strain>
    </source>
</reference>
<dbReference type="PANTHER" id="PTHR39199:SF1">
    <property type="entry name" value="BLR5128 PROTEIN"/>
    <property type="match status" value="1"/>
</dbReference>
<dbReference type="STRING" id="1157616.A0A1Z5TFV8"/>
<dbReference type="InParanoid" id="A0A1Z5TFV8"/>
<comment type="caution">
    <text evidence="2">The sequence shown here is derived from an EMBL/GenBank/DDBJ whole genome shotgun (WGS) entry which is preliminary data.</text>
</comment>